<sequence>MWRGTCYSFFHDVHKTFNDAAATCRRDGGTLAMPRDAETNDYLAASMSKWKGRYGNDAFWFGLHDLRRRGSFEWMDGSALGSYNSWAPGKPGDKLGNCVAYSPTERDQWLDKPCALRCHFICQAAPSTLYNIYVRL</sequence>
<reference evidence="4" key="1">
    <citation type="journal article" date="2008" name="Nature">
        <title>The amphioxus genome and the evolution of the chordate karyotype.</title>
        <authorList>
            <consortium name="US DOE Joint Genome Institute (JGI-PGF)"/>
            <person name="Putnam N.H."/>
            <person name="Butts T."/>
            <person name="Ferrier D.E.K."/>
            <person name="Furlong R.F."/>
            <person name="Hellsten U."/>
            <person name="Kawashima T."/>
            <person name="Robinson-Rechavi M."/>
            <person name="Shoguchi E."/>
            <person name="Terry A."/>
            <person name="Yu J.-K."/>
            <person name="Benito-Gutierrez E.L."/>
            <person name="Dubchak I."/>
            <person name="Garcia-Fernandez J."/>
            <person name="Gibson-Brown J.J."/>
            <person name="Grigoriev I.V."/>
            <person name="Horton A.C."/>
            <person name="de Jong P.J."/>
            <person name="Jurka J."/>
            <person name="Kapitonov V.V."/>
            <person name="Kohara Y."/>
            <person name="Kuroki Y."/>
            <person name="Lindquist E."/>
            <person name="Lucas S."/>
            <person name="Osoegawa K."/>
            <person name="Pennacchio L.A."/>
            <person name="Salamov A.A."/>
            <person name="Satou Y."/>
            <person name="Sauka-Spengler T."/>
            <person name="Schmutz J."/>
            <person name="Shin-I T."/>
            <person name="Toyoda A."/>
            <person name="Bronner-Fraser M."/>
            <person name="Fujiyama A."/>
            <person name="Holland L.Z."/>
            <person name="Holland P.W.H."/>
            <person name="Satoh N."/>
            <person name="Rokhsar D.S."/>
        </authorList>
    </citation>
    <scope>NUCLEOTIDE SEQUENCE [LARGE SCALE GENOMIC DNA]</scope>
    <source>
        <strain evidence="4">S238N-H82</strain>
        <tissue evidence="4">Testes</tissue>
    </source>
</reference>
<dbReference type="Gene3D" id="3.10.100.10">
    <property type="entry name" value="Mannose-Binding Protein A, subunit A"/>
    <property type="match status" value="1"/>
</dbReference>
<dbReference type="SMART" id="SM00034">
    <property type="entry name" value="CLECT"/>
    <property type="match status" value="1"/>
</dbReference>
<keyword evidence="1" id="KW-0430">Lectin</keyword>
<keyword evidence="2" id="KW-1015">Disulfide bond</keyword>
<feature type="domain" description="C-type lectin" evidence="3">
    <location>
        <begin position="2"/>
        <end position="123"/>
    </location>
</feature>
<protein>
    <recommendedName>
        <fullName evidence="3">C-type lectin domain-containing protein</fullName>
    </recommendedName>
</protein>
<dbReference type="InterPro" id="IPR018378">
    <property type="entry name" value="C-type_lectin_CS"/>
</dbReference>
<dbReference type="GO" id="GO:0030246">
    <property type="term" value="F:carbohydrate binding"/>
    <property type="evidence" value="ECO:0007669"/>
    <property type="project" value="UniProtKB-KW"/>
</dbReference>
<dbReference type="PROSITE" id="PS50041">
    <property type="entry name" value="C_TYPE_LECTIN_2"/>
    <property type="match status" value="1"/>
</dbReference>
<dbReference type="Pfam" id="PF00059">
    <property type="entry name" value="Lectin_C"/>
    <property type="match status" value="1"/>
</dbReference>
<dbReference type="PROSITE" id="PS00615">
    <property type="entry name" value="C_TYPE_LECTIN_1"/>
    <property type="match status" value="1"/>
</dbReference>
<name>C3Z8Y8_BRAFL</name>
<evidence type="ECO:0000313" key="4">
    <source>
        <dbReference type="EMBL" id="EEN51020.1"/>
    </source>
</evidence>
<proteinExistence type="predicted"/>
<dbReference type="EMBL" id="GG666597">
    <property type="protein sequence ID" value="EEN51020.1"/>
    <property type="molecule type" value="Genomic_DNA"/>
</dbReference>
<dbReference type="InParanoid" id="C3Z8Y8"/>
<accession>C3Z8Y8</accession>
<dbReference type="AlphaFoldDB" id="C3Z8Y8"/>
<dbReference type="SUPFAM" id="SSF56436">
    <property type="entry name" value="C-type lectin-like"/>
    <property type="match status" value="1"/>
</dbReference>
<dbReference type="InterPro" id="IPR051663">
    <property type="entry name" value="CLec_Tetranectin-domain"/>
</dbReference>
<evidence type="ECO:0000256" key="1">
    <source>
        <dbReference type="ARBA" id="ARBA00022734"/>
    </source>
</evidence>
<dbReference type="InterPro" id="IPR001304">
    <property type="entry name" value="C-type_lectin-like"/>
</dbReference>
<dbReference type="PANTHER" id="PTHR22799">
    <property type="entry name" value="TETRANECTIN-RELATED"/>
    <property type="match status" value="1"/>
</dbReference>
<organism>
    <name type="scientific">Branchiostoma floridae</name>
    <name type="common">Florida lancelet</name>
    <name type="synonym">Amphioxus</name>
    <dbReference type="NCBI Taxonomy" id="7739"/>
    <lineage>
        <taxon>Eukaryota</taxon>
        <taxon>Metazoa</taxon>
        <taxon>Chordata</taxon>
        <taxon>Cephalochordata</taxon>
        <taxon>Leptocardii</taxon>
        <taxon>Amphioxiformes</taxon>
        <taxon>Branchiostomatidae</taxon>
        <taxon>Branchiostoma</taxon>
    </lineage>
</organism>
<dbReference type="eggNOG" id="KOG4297">
    <property type="taxonomic scope" value="Eukaryota"/>
</dbReference>
<dbReference type="CDD" id="cd00037">
    <property type="entry name" value="CLECT"/>
    <property type="match status" value="1"/>
</dbReference>
<evidence type="ECO:0000259" key="3">
    <source>
        <dbReference type="PROSITE" id="PS50041"/>
    </source>
</evidence>
<dbReference type="PANTHER" id="PTHR22799:SF6">
    <property type="entry name" value="C-TYPE LECTIN DOMAIN FAMILY 4 MEMBER M-LIKE"/>
    <property type="match status" value="1"/>
</dbReference>
<dbReference type="InterPro" id="IPR016186">
    <property type="entry name" value="C-type_lectin-like/link_sf"/>
</dbReference>
<evidence type="ECO:0000256" key="2">
    <source>
        <dbReference type="ARBA" id="ARBA00023157"/>
    </source>
</evidence>
<gene>
    <name evidence="4" type="ORF">BRAFLDRAFT_236680</name>
</gene>
<dbReference type="InterPro" id="IPR016187">
    <property type="entry name" value="CTDL_fold"/>
</dbReference>